<dbReference type="SUPFAM" id="SSF56529">
    <property type="entry name" value="FAH"/>
    <property type="match status" value="1"/>
</dbReference>
<dbReference type="FunCoup" id="A0A540VK75">
    <property type="interactions" value="396"/>
</dbReference>
<dbReference type="PANTHER" id="PTHR42796">
    <property type="entry name" value="FUMARYLACETOACETATE HYDROLASE DOMAIN-CONTAINING PROTEIN 2A-RELATED"/>
    <property type="match status" value="1"/>
</dbReference>
<evidence type="ECO:0000313" key="5">
    <source>
        <dbReference type="Proteomes" id="UP000317371"/>
    </source>
</evidence>
<dbReference type="PANTHER" id="PTHR42796:SF4">
    <property type="entry name" value="FUMARYLACETOACETATE HYDROLASE DOMAIN-CONTAINING PROTEIN 2A"/>
    <property type="match status" value="1"/>
</dbReference>
<dbReference type="GO" id="GO:0019752">
    <property type="term" value="P:carboxylic acid metabolic process"/>
    <property type="evidence" value="ECO:0007669"/>
    <property type="project" value="UniProtKB-ARBA"/>
</dbReference>
<evidence type="ECO:0000256" key="1">
    <source>
        <dbReference type="ARBA" id="ARBA00010211"/>
    </source>
</evidence>
<keyword evidence="4" id="KW-0378">Hydrolase</keyword>
<dbReference type="GO" id="GO:0016853">
    <property type="term" value="F:isomerase activity"/>
    <property type="evidence" value="ECO:0007669"/>
    <property type="project" value="UniProtKB-ARBA"/>
</dbReference>
<dbReference type="Pfam" id="PF01557">
    <property type="entry name" value="FAA_hydrolase"/>
    <property type="match status" value="1"/>
</dbReference>
<accession>A0A540VK75</accession>
<sequence length="296" mass="32003">MKLVTFKPAGSTPQLGVVVDDRVINLVEASDGRLPGDMRSFLELGEEAMALARSLATPALADRLGVPLDQVRLLAPILNPSKVVAIGLNYMDHVRESGGQVPTLATMFAKYPSAIIGPGDEIRWDPELTSKVDFEAELAVVIGKKAKGVAEEDAYDYIAGYMNCHDVSARDLQLEKGDQWIMGKSLDTFCPLGPYLVTRDEIPDPHNLAIRCEVNGVAYQNSSTKELIFKIPYLIAYLSRGITLLPGDVITTGTPDGVGAFRNPPVFLKHGDVVTVEVEGLGRLTNPCVEVRSGGR</sequence>
<dbReference type="InterPro" id="IPR036663">
    <property type="entry name" value="Fumarylacetoacetase_C_sf"/>
</dbReference>
<name>A0A540VK75_9CHLR</name>
<dbReference type="InParanoid" id="A0A540VK75"/>
<dbReference type="RefSeq" id="WP_141609255.1">
    <property type="nucleotide sequence ID" value="NZ_VIGC02000007.1"/>
</dbReference>
<comment type="caution">
    <text evidence="4">The sequence shown here is derived from an EMBL/GenBank/DDBJ whole genome shotgun (WGS) entry which is preliminary data.</text>
</comment>
<evidence type="ECO:0000256" key="2">
    <source>
        <dbReference type="ARBA" id="ARBA00022723"/>
    </source>
</evidence>
<dbReference type="InterPro" id="IPR011234">
    <property type="entry name" value="Fumarylacetoacetase-like_C"/>
</dbReference>
<feature type="domain" description="Fumarylacetoacetase-like C-terminal" evidence="3">
    <location>
        <begin position="82"/>
        <end position="287"/>
    </location>
</feature>
<comment type="similarity">
    <text evidence="1">Belongs to the FAH family.</text>
</comment>
<dbReference type="GO" id="GO:0016787">
    <property type="term" value="F:hydrolase activity"/>
    <property type="evidence" value="ECO:0007669"/>
    <property type="project" value="UniProtKB-KW"/>
</dbReference>
<dbReference type="OrthoDB" id="9805307at2"/>
<dbReference type="EMBL" id="VIGC01000007">
    <property type="protein sequence ID" value="TQE96513.1"/>
    <property type="molecule type" value="Genomic_DNA"/>
</dbReference>
<evidence type="ECO:0000259" key="3">
    <source>
        <dbReference type="Pfam" id="PF01557"/>
    </source>
</evidence>
<dbReference type="Gene3D" id="3.90.850.10">
    <property type="entry name" value="Fumarylacetoacetase-like, C-terminal domain"/>
    <property type="match status" value="1"/>
</dbReference>
<dbReference type="InterPro" id="IPR051121">
    <property type="entry name" value="FAH"/>
</dbReference>
<gene>
    <name evidence="4" type="ORF">FKZ61_06365</name>
</gene>
<evidence type="ECO:0000313" key="4">
    <source>
        <dbReference type="EMBL" id="TQE96513.1"/>
    </source>
</evidence>
<keyword evidence="2" id="KW-0479">Metal-binding</keyword>
<dbReference type="Proteomes" id="UP000317371">
    <property type="component" value="Unassembled WGS sequence"/>
</dbReference>
<proteinExistence type="inferred from homology"/>
<organism evidence="4 5">
    <name type="scientific">Litorilinea aerophila</name>
    <dbReference type="NCBI Taxonomy" id="1204385"/>
    <lineage>
        <taxon>Bacteria</taxon>
        <taxon>Bacillati</taxon>
        <taxon>Chloroflexota</taxon>
        <taxon>Caldilineae</taxon>
        <taxon>Caldilineales</taxon>
        <taxon>Caldilineaceae</taxon>
        <taxon>Litorilinea</taxon>
    </lineage>
</organism>
<keyword evidence="5" id="KW-1185">Reference proteome</keyword>
<dbReference type="AlphaFoldDB" id="A0A540VK75"/>
<dbReference type="FunFam" id="3.90.850.10:FF:000002">
    <property type="entry name" value="2-hydroxyhepta-2,4-diene-1,7-dioate isomerase"/>
    <property type="match status" value="1"/>
</dbReference>
<reference evidence="4 5" key="1">
    <citation type="submission" date="2019-06" db="EMBL/GenBank/DDBJ databases">
        <title>Genome sequence of Litorilinea aerophila BAA-2444.</title>
        <authorList>
            <person name="Maclea K.S."/>
            <person name="Maurais E.G."/>
            <person name="Iannazzi L.C."/>
        </authorList>
    </citation>
    <scope>NUCLEOTIDE SEQUENCE [LARGE SCALE GENOMIC DNA]</scope>
    <source>
        <strain evidence="4 5">ATCC BAA-2444</strain>
    </source>
</reference>
<dbReference type="GO" id="GO:0046872">
    <property type="term" value="F:metal ion binding"/>
    <property type="evidence" value="ECO:0007669"/>
    <property type="project" value="UniProtKB-KW"/>
</dbReference>
<protein>
    <submittedName>
        <fullName evidence="4">Fumarylacetoacetate hydrolase family protein</fullName>
    </submittedName>
</protein>